<keyword evidence="3" id="KW-0238">DNA-binding</keyword>
<dbReference type="Gene3D" id="1.10.10.10">
    <property type="entry name" value="Winged helix-like DNA-binding domain superfamily/Winged helix DNA-binding domain"/>
    <property type="match status" value="2"/>
</dbReference>
<comment type="caution">
    <text evidence="6">The sequence shown here is derived from an EMBL/GenBank/DDBJ whole genome shotgun (WGS) entry which is preliminary data.</text>
</comment>
<organism evidence="6 7">
    <name type="scientific">Patulibacter brassicae</name>
    <dbReference type="NCBI Taxonomy" id="1705717"/>
    <lineage>
        <taxon>Bacteria</taxon>
        <taxon>Bacillati</taxon>
        <taxon>Actinomycetota</taxon>
        <taxon>Thermoleophilia</taxon>
        <taxon>Solirubrobacterales</taxon>
        <taxon>Patulibacteraceae</taxon>
        <taxon>Patulibacter</taxon>
    </lineage>
</organism>
<keyword evidence="1" id="KW-0805">Transcription regulation</keyword>
<evidence type="ECO:0000256" key="2">
    <source>
        <dbReference type="ARBA" id="ARBA00023082"/>
    </source>
</evidence>
<dbReference type="SUPFAM" id="SSF88946">
    <property type="entry name" value="Sigma2 domain of RNA polymerase sigma factors"/>
    <property type="match status" value="1"/>
</dbReference>
<reference evidence="6 7" key="1">
    <citation type="submission" date="2023-11" db="EMBL/GenBank/DDBJ databases">
        <authorList>
            <person name="Xu M."/>
            <person name="Jiang T."/>
        </authorList>
    </citation>
    <scope>NUCLEOTIDE SEQUENCE [LARGE SCALE GENOMIC DNA]</scope>
    <source>
        <strain evidence="6 7">SD</strain>
    </source>
</reference>
<accession>A0ABU4VKJ9</accession>
<feature type="domain" description="RNA polymerase sigma-70" evidence="5">
    <location>
        <begin position="50"/>
        <end position="63"/>
    </location>
</feature>
<dbReference type="Pfam" id="PF04542">
    <property type="entry name" value="Sigma70_r2"/>
    <property type="match status" value="1"/>
</dbReference>
<dbReference type="InterPro" id="IPR013325">
    <property type="entry name" value="RNA_pol_sigma_r2"/>
</dbReference>
<keyword evidence="7" id="KW-1185">Reference proteome</keyword>
<dbReference type="EMBL" id="JAXAVX010000005">
    <property type="protein sequence ID" value="MDX8152362.1"/>
    <property type="molecule type" value="Genomic_DNA"/>
</dbReference>
<dbReference type="InterPro" id="IPR014322">
    <property type="entry name" value="RNA_pol_sigma-B/F/G"/>
</dbReference>
<dbReference type="InterPro" id="IPR007630">
    <property type="entry name" value="RNA_pol_sigma70_r4"/>
</dbReference>
<dbReference type="InterPro" id="IPR013324">
    <property type="entry name" value="RNA_pol_sigma_r3/r4-like"/>
</dbReference>
<evidence type="ECO:0000256" key="1">
    <source>
        <dbReference type="ARBA" id="ARBA00023015"/>
    </source>
</evidence>
<dbReference type="RefSeq" id="WP_319954516.1">
    <property type="nucleotide sequence ID" value="NZ_JAXAVX010000005.1"/>
</dbReference>
<dbReference type="NCBIfam" id="TIGR02980">
    <property type="entry name" value="SigBFG"/>
    <property type="match status" value="1"/>
</dbReference>
<gene>
    <name evidence="6" type="ORF">SK069_12200</name>
</gene>
<evidence type="ECO:0000313" key="6">
    <source>
        <dbReference type="EMBL" id="MDX8152362.1"/>
    </source>
</evidence>
<dbReference type="InterPro" id="IPR036388">
    <property type="entry name" value="WH-like_DNA-bd_sf"/>
</dbReference>
<dbReference type="PRINTS" id="PR00046">
    <property type="entry name" value="SIGMA70FCT"/>
</dbReference>
<dbReference type="PANTHER" id="PTHR30385:SF4">
    <property type="entry name" value="RNA POLYMERASE SIGMA-E FACTOR"/>
    <property type="match status" value="1"/>
</dbReference>
<evidence type="ECO:0000313" key="7">
    <source>
        <dbReference type="Proteomes" id="UP001277761"/>
    </source>
</evidence>
<dbReference type="SUPFAM" id="SSF88659">
    <property type="entry name" value="Sigma3 and sigma4 domains of RNA polymerase sigma factors"/>
    <property type="match status" value="2"/>
</dbReference>
<keyword evidence="4" id="KW-0804">Transcription</keyword>
<dbReference type="InterPro" id="IPR007627">
    <property type="entry name" value="RNA_pol_sigma70_r2"/>
</dbReference>
<evidence type="ECO:0000256" key="4">
    <source>
        <dbReference type="ARBA" id="ARBA00023163"/>
    </source>
</evidence>
<evidence type="ECO:0000256" key="3">
    <source>
        <dbReference type="ARBA" id="ARBA00023125"/>
    </source>
</evidence>
<dbReference type="Gene3D" id="1.20.120.1810">
    <property type="match status" value="1"/>
</dbReference>
<dbReference type="Pfam" id="PF04545">
    <property type="entry name" value="Sigma70_r4"/>
    <property type="match status" value="1"/>
</dbReference>
<dbReference type="PROSITE" id="PS00715">
    <property type="entry name" value="SIGMA70_1"/>
    <property type="match status" value="1"/>
</dbReference>
<proteinExistence type="predicted"/>
<keyword evidence="2" id="KW-0731">Sigma factor</keyword>
<sequence>MSTHQHDMALLRRYREHHDEVAREKLVRRAMPLVRSCARRYERRGETLEDLVQVGCVGLVKAIDRFDLDCGLQFSSYAVPTITGEIKRHFRDGCWAVHVPRAMKELDARVRRTRDRYEREHGELPSTARIAEILEVSVADAEDATRAGAAFRSHSLEGTADDGRPTMRERFGAEDEGYEQAEAVIAVRDALAGLDDRERRILFMRYHRDMYQREIAERVGVSQMQVSRLIRQSLDAMGERVGVAA</sequence>
<dbReference type="Proteomes" id="UP001277761">
    <property type="component" value="Unassembled WGS sequence"/>
</dbReference>
<dbReference type="CDD" id="cd06171">
    <property type="entry name" value="Sigma70_r4"/>
    <property type="match status" value="1"/>
</dbReference>
<protein>
    <submittedName>
        <fullName evidence="6">SigB/SigF/SigG family RNA polymerase sigma factor</fullName>
    </submittedName>
</protein>
<evidence type="ECO:0000259" key="5">
    <source>
        <dbReference type="PROSITE" id="PS00715"/>
    </source>
</evidence>
<name>A0ABU4VKJ9_9ACTN</name>
<dbReference type="InterPro" id="IPR000943">
    <property type="entry name" value="RNA_pol_sigma70"/>
</dbReference>
<dbReference type="InterPro" id="IPR014284">
    <property type="entry name" value="RNA_pol_sigma-70_dom"/>
</dbReference>
<dbReference type="PANTHER" id="PTHR30385">
    <property type="entry name" value="SIGMA FACTOR F FLAGELLAR"/>
    <property type="match status" value="1"/>
</dbReference>
<dbReference type="NCBIfam" id="TIGR02937">
    <property type="entry name" value="sigma70-ECF"/>
    <property type="match status" value="1"/>
</dbReference>